<keyword evidence="7" id="KW-1185">Reference proteome</keyword>
<evidence type="ECO:0000256" key="1">
    <source>
        <dbReference type="ARBA" id="ARBA00001933"/>
    </source>
</evidence>
<evidence type="ECO:0000256" key="2">
    <source>
        <dbReference type="ARBA" id="ARBA00022576"/>
    </source>
</evidence>
<dbReference type="GO" id="GO:0008483">
    <property type="term" value="F:transaminase activity"/>
    <property type="evidence" value="ECO:0007669"/>
    <property type="project" value="UniProtKB-KW"/>
</dbReference>
<comment type="caution">
    <text evidence="6">The sequence shown here is derived from an EMBL/GenBank/DDBJ whole genome shotgun (WGS) entry which is preliminary data.</text>
</comment>
<evidence type="ECO:0000256" key="3">
    <source>
        <dbReference type="ARBA" id="ARBA00022679"/>
    </source>
</evidence>
<dbReference type="PANTHER" id="PTHR11986">
    <property type="entry name" value="AMINOTRANSFERASE CLASS III"/>
    <property type="match status" value="1"/>
</dbReference>
<comment type="cofactor">
    <cofactor evidence="1">
        <name>pyridoxal 5'-phosphate</name>
        <dbReference type="ChEBI" id="CHEBI:597326"/>
    </cofactor>
</comment>
<dbReference type="Pfam" id="PF00202">
    <property type="entry name" value="Aminotran_3"/>
    <property type="match status" value="1"/>
</dbReference>
<dbReference type="Gene3D" id="3.90.1150.10">
    <property type="entry name" value="Aspartate Aminotransferase, domain 1"/>
    <property type="match status" value="1"/>
</dbReference>
<dbReference type="InterPro" id="IPR015424">
    <property type="entry name" value="PyrdxlP-dep_Trfase"/>
</dbReference>
<dbReference type="InterPro" id="IPR015421">
    <property type="entry name" value="PyrdxlP-dep_Trfase_major"/>
</dbReference>
<accession>A0A917CLT8</accession>
<dbReference type="SUPFAM" id="SSF53383">
    <property type="entry name" value="PLP-dependent transferases"/>
    <property type="match status" value="1"/>
</dbReference>
<protein>
    <submittedName>
        <fullName evidence="6">L-lysine 6-aminotransferase</fullName>
    </submittedName>
</protein>
<dbReference type="Gene3D" id="3.40.640.10">
    <property type="entry name" value="Type I PLP-dependent aspartate aminotransferase-like (Major domain)"/>
    <property type="match status" value="1"/>
</dbReference>
<gene>
    <name evidence="6" type="ORF">GCM10011365_10930</name>
</gene>
<reference evidence="6" key="2">
    <citation type="submission" date="2020-09" db="EMBL/GenBank/DDBJ databases">
        <authorList>
            <person name="Sun Q."/>
            <person name="Zhou Y."/>
        </authorList>
    </citation>
    <scope>NUCLEOTIDE SEQUENCE</scope>
    <source>
        <strain evidence="6">CGMCC 1.12181</strain>
    </source>
</reference>
<evidence type="ECO:0000313" key="7">
    <source>
        <dbReference type="Proteomes" id="UP000605253"/>
    </source>
</evidence>
<dbReference type="Proteomes" id="UP000605253">
    <property type="component" value="Unassembled WGS sequence"/>
</dbReference>
<organism evidence="6 7">
    <name type="scientific">Marinicella pacifica</name>
    <dbReference type="NCBI Taxonomy" id="1171543"/>
    <lineage>
        <taxon>Bacteria</taxon>
        <taxon>Pseudomonadati</taxon>
        <taxon>Pseudomonadota</taxon>
        <taxon>Gammaproteobacteria</taxon>
        <taxon>Lysobacterales</taxon>
        <taxon>Marinicellaceae</taxon>
        <taxon>Marinicella</taxon>
    </lineage>
</organism>
<dbReference type="RefSeq" id="WP_188364680.1">
    <property type="nucleotide sequence ID" value="NZ_BAABJF010000017.1"/>
</dbReference>
<dbReference type="InterPro" id="IPR005814">
    <property type="entry name" value="Aminotrans_3"/>
</dbReference>
<dbReference type="EMBL" id="BMEO01000003">
    <property type="protein sequence ID" value="GGF91500.1"/>
    <property type="molecule type" value="Genomic_DNA"/>
</dbReference>
<sequence>MTVIDHLHTLKAANGQKLTHGLSDDVLASFIDKDPNLTEAVNNAMEQYAFIKQHYPDIIPMDEADQVAFVQQSFVNFYAGDAVNPYVALAAKGPWVITLKGAVLHDNGGYGMLGAGHAPDYVLKTMAKPHVMANIMTGNIYQRRFTDLLKKEIGIHREQCPYSRFICMNSGSEAVTVASRISDVNAKNLTGQKGEHYGKTIKIMALEGAFHGRTDRPAQYSDSSLKSYKKNLASFQGRNNLITVPINDVDALIQAFDQAAQNNEFIESLFMEPVMGEGNPGVALTPEFYAKARELTEAHGSLLLIDSIQAGLRAQGCLSICDYPGFEDLPAPDMETYSKAMNAGHYPLSVLAMNEKAASLYVVGIYGNTMTANPKALDVAYEVIKHMTPEIKQNIRDMGQLFLQKLNALKDKLDGEITAVQGTGLLFSCELSDEFKAYGAGSIEEYMRYQGVGVIHGGENSLRFTPHFKITEAEVDLIVDAVEQALLNGPKKVTE</sequence>
<dbReference type="InterPro" id="IPR015422">
    <property type="entry name" value="PyrdxlP-dep_Trfase_small"/>
</dbReference>
<dbReference type="PANTHER" id="PTHR11986:SF79">
    <property type="entry name" value="ACETYLORNITHINE AMINOTRANSFERASE, MITOCHONDRIAL"/>
    <property type="match status" value="1"/>
</dbReference>
<keyword evidence="2" id="KW-0032">Aminotransferase</keyword>
<evidence type="ECO:0000313" key="6">
    <source>
        <dbReference type="EMBL" id="GGF91500.1"/>
    </source>
</evidence>
<keyword evidence="4 5" id="KW-0663">Pyridoxal phosphate</keyword>
<dbReference type="InterPro" id="IPR050103">
    <property type="entry name" value="Class-III_PLP-dep_AT"/>
</dbReference>
<dbReference type="GO" id="GO:0030170">
    <property type="term" value="F:pyridoxal phosphate binding"/>
    <property type="evidence" value="ECO:0007669"/>
    <property type="project" value="InterPro"/>
</dbReference>
<evidence type="ECO:0000256" key="4">
    <source>
        <dbReference type="ARBA" id="ARBA00022898"/>
    </source>
</evidence>
<dbReference type="GO" id="GO:0042802">
    <property type="term" value="F:identical protein binding"/>
    <property type="evidence" value="ECO:0007669"/>
    <property type="project" value="TreeGrafter"/>
</dbReference>
<dbReference type="AlphaFoldDB" id="A0A917CLT8"/>
<keyword evidence="3" id="KW-0808">Transferase</keyword>
<evidence type="ECO:0000256" key="5">
    <source>
        <dbReference type="RuleBase" id="RU003560"/>
    </source>
</evidence>
<name>A0A917CLT8_9GAMM</name>
<reference evidence="6" key="1">
    <citation type="journal article" date="2014" name="Int. J. Syst. Evol. Microbiol.">
        <title>Complete genome sequence of Corynebacterium casei LMG S-19264T (=DSM 44701T), isolated from a smear-ripened cheese.</title>
        <authorList>
            <consortium name="US DOE Joint Genome Institute (JGI-PGF)"/>
            <person name="Walter F."/>
            <person name="Albersmeier A."/>
            <person name="Kalinowski J."/>
            <person name="Ruckert C."/>
        </authorList>
    </citation>
    <scope>NUCLEOTIDE SEQUENCE</scope>
    <source>
        <strain evidence="6">CGMCC 1.12181</strain>
    </source>
</reference>
<proteinExistence type="inferred from homology"/>
<comment type="similarity">
    <text evidence="5">Belongs to the class-III pyridoxal-phosphate-dependent aminotransferase family.</text>
</comment>